<organism evidence="2 3">
    <name type="scientific">Methylomagnum ishizawai</name>
    <dbReference type="NCBI Taxonomy" id="1760988"/>
    <lineage>
        <taxon>Bacteria</taxon>
        <taxon>Pseudomonadati</taxon>
        <taxon>Pseudomonadota</taxon>
        <taxon>Gammaproteobacteria</taxon>
        <taxon>Methylococcales</taxon>
        <taxon>Methylococcaceae</taxon>
        <taxon>Methylomagnum</taxon>
    </lineage>
</organism>
<dbReference type="EMBL" id="FXAM01000001">
    <property type="protein sequence ID" value="SMF94710.1"/>
    <property type="molecule type" value="Genomic_DNA"/>
</dbReference>
<proteinExistence type="predicted"/>
<protein>
    <recommendedName>
        <fullName evidence="4">DUF3313 domain-containing protein</fullName>
    </recommendedName>
</protein>
<dbReference type="Pfam" id="PF11769">
    <property type="entry name" value="DUF3313"/>
    <property type="match status" value="1"/>
</dbReference>
<evidence type="ECO:0000313" key="3">
    <source>
        <dbReference type="Proteomes" id="UP000192923"/>
    </source>
</evidence>
<accession>A0A1Y6CWT9</accession>
<dbReference type="OrthoDB" id="5565737at2"/>
<dbReference type="STRING" id="1760988.SAMN02949497_2043"/>
<dbReference type="RefSeq" id="WP_085212333.1">
    <property type="nucleotide sequence ID" value="NZ_FXAM01000001.1"/>
</dbReference>
<dbReference type="InterPro" id="IPR021747">
    <property type="entry name" value="DUF3313"/>
</dbReference>
<gene>
    <name evidence="2" type="ORF">SAMN02949497_2043</name>
</gene>
<keyword evidence="1" id="KW-0732">Signal</keyword>
<evidence type="ECO:0008006" key="4">
    <source>
        <dbReference type="Google" id="ProtNLM"/>
    </source>
</evidence>
<feature type="chain" id="PRO_5013323239" description="DUF3313 domain-containing protein" evidence="1">
    <location>
        <begin position="34"/>
        <end position="237"/>
    </location>
</feature>
<keyword evidence="3" id="KW-1185">Reference proteome</keyword>
<reference evidence="2 3" key="1">
    <citation type="submission" date="2016-12" db="EMBL/GenBank/DDBJ databases">
        <authorList>
            <person name="Song W.-J."/>
            <person name="Kurnit D.M."/>
        </authorList>
    </citation>
    <scope>NUCLEOTIDE SEQUENCE [LARGE SCALE GENOMIC DNA]</scope>
    <source>
        <strain evidence="2 3">175</strain>
    </source>
</reference>
<evidence type="ECO:0000313" key="2">
    <source>
        <dbReference type="EMBL" id="SMF94710.1"/>
    </source>
</evidence>
<name>A0A1Y6CWT9_9GAMM</name>
<feature type="signal peptide" evidence="1">
    <location>
        <begin position="1"/>
        <end position="33"/>
    </location>
</feature>
<dbReference type="Proteomes" id="UP000192923">
    <property type="component" value="Unassembled WGS sequence"/>
</dbReference>
<sequence>MTHAPNGIRSRAAAPLLALGLLALSACSTVQQAKLKEDGLACGFLGSVCTKLTPGGKDQASLRYINPAVKWTQYSKIMVAPVTLWGGDITKVSGSDQQMLVDFFHQQLVQELGKKFQVVDKPGPGVLKLDVALSDAEAATPGLRSVSMIIPQAHMISNLKYLATGSFPFVGGAQGGAKLSDAQSGEVLGAWVDRQIGGGSFTTGFQWQWGDAENAITEWSKTMAEKLSSWTSGAVTP</sequence>
<dbReference type="AlphaFoldDB" id="A0A1Y6CWT9"/>
<evidence type="ECO:0000256" key="1">
    <source>
        <dbReference type="SAM" id="SignalP"/>
    </source>
</evidence>